<evidence type="ECO:0000313" key="5">
    <source>
        <dbReference type="EMBL" id="EYB69462.1"/>
    </source>
</evidence>
<dbReference type="STRING" id="1476583.DEIPH_ctg005orf0013"/>
<dbReference type="PATRIC" id="fig|1476583.3.peg.361"/>
<keyword evidence="1" id="KW-0489">Methyltransferase</keyword>
<evidence type="ECO:0000259" key="4">
    <source>
        <dbReference type="Pfam" id="PF08241"/>
    </source>
</evidence>
<dbReference type="AlphaFoldDB" id="A0A016QUA0"/>
<keyword evidence="3" id="KW-0949">S-adenosyl-L-methionine</keyword>
<comment type="caution">
    <text evidence="5">The sequence shown here is derived from an EMBL/GenBank/DDBJ whole genome shotgun (WGS) entry which is preliminary data.</text>
</comment>
<dbReference type="PANTHER" id="PTHR43464:SF19">
    <property type="entry name" value="UBIQUINONE BIOSYNTHESIS O-METHYLTRANSFERASE, MITOCHONDRIAL"/>
    <property type="match status" value="1"/>
</dbReference>
<organism evidence="5 6">
    <name type="scientific">Deinococcus phoenicis</name>
    <dbReference type="NCBI Taxonomy" id="1476583"/>
    <lineage>
        <taxon>Bacteria</taxon>
        <taxon>Thermotogati</taxon>
        <taxon>Deinococcota</taxon>
        <taxon>Deinococci</taxon>
        <taxon>Deinococcales</taxon>
        <taxon>Deinococcaceae</taxon>
        <taxon>Deinococcus</taxon>
    </lineage>
</organism>
<dbReference type="Pfam" id="PF08241">
    <property type="entry name" value="Methyltransf_11"/>
    <property type="match status" value="1"/>
</dbReference>
<evidence type="ECO:0000313" key="6">
    <source>
        <dbReference type="Proteomes" id="UP000020492"/>
    </source>
</evidence>
<dbReference type="GO" id="GO:0032259">
    <property type="term" value="P:methylation"/>
    <property type="evidence" value="ECO:0007669"/>
    <property type="project" value="UniProtKB-KW"/>
</dbReference>
<dbReference type="InterPro" id="IPR029063">
    <property type="entry name" value="SAM-dependent_MTases_sf"/>
</dbReference>
<dbReference type="OrthoDB" id="9791837at2"/>
<feature type="domain" description="Methyltransferase type 11" evidence="4">
    <location>
        <begin position="47"/>
        <end position="141"/>
    </location>
</feature>
<dbReference type="EMBL" id="JHAC01000005">
    <property type="protein sequence ID" value="EYB69462.1"/>
    <property type="molecule type" value="Genomic_DNA"/>
</dbReference>
<dbReference type="Gene3D" id="3.40.50.150">
    <property type="entry name" value="Vaccinia Virus protein VP39"/>
    <property type="match status" value="1"/>
</dbReference>
<keyword evidence="2" id="KW-0808">Transferase</keyword>
<evidence type="ECO:0000256" key="2">
    <source>
        <dbReference type="ARBA" id="ARBA00022679"/>
    </source>
</evidence>
<gene>
    <name evidence="5" type="ORF">DEIPH_ctg005orf0013</name>
</gene>
<dbReference type="GO" id="GO:0008757">
    <property type="term" value="F:S-adenosylmethionine-dependent methyltransferase activity"/>
    <property type="evidence" value="ECO:0007669"/>
    <property type="project" value="InterPro"/>
</dbReference>
<reference evidence="5 6" key="1">
    <citation type="submission" date="2014-03" db="EMBL/GenBank/DDBJ databases">
        <title>Draft genome sequence of Deinococcus phoenicis 1P10ME.</title>
        <authorList>
            <person name="Stepanov V.G."/>
            <person name="Vaishampayan P."/>
            <person name="Venkateswaran K."/>
            <person name="Fox G.E."/>
        </authorList>
    </citation>
    <scope>NUCLEOTIDE SEQUENCE [LARGE SCALE GENOMIC DNA]</scope>
    <source>
        <strain evidence="5 6">1P10ME</strain>
    </source>
</reference>
<sequence>MSQNIYDQPEFFEGYGHLRRSRQGLEGAPEWAALRALLPPLAGLSVLDLGCGFGWFCRHAQEQGAREVVGLDLSEKMLARARSLTPSPAVTYLRADLEEVQLPEARFDLIYSSLALHYLEHLPALLTQVRRALRPGGRFVFSVEHPVYTAPSHPGWLTDAAGRKTWPVDGYLIEGPRVTDWLAPGVIKQHRTIGTYLNLLLERGFTLRHVQEWGPTDAQLAGSPELAEERERPTFLLVAAGR</sequence>
<dbReference type="eggNOG" id="COG2226">
    <property type="taxonomic scope" value="Bacteria"/>
</dbReference>
<dbReference type="SUPFAM" id="SSF53335">
    <property type="entry name" value="S-adenosyl-L-methionine-dependent methyltransferases"/>
    <property type="match status" value="1"/>
</dbReference>
<protein>
    <recommendedName>
        <fullName evidence="4">Methyltransferase type 11 domain-containing protein</fullName>
    </recommendedName>
</protein>
<dbReference type="InterPro" id="IPR013216">
    <property type="entry name" value="Methyltransf_11"/>
</dbReference>
<evidence type="ECO:0000256" key="3">
    <source>
        <dbReference type="ARBA" id="ARBA00022691"/>
    </source>
</evidence>
<proteinExistence type="predicted"/>
<evidence type="ECO:0000256" key="1">
    <source>
        <dbReference type="ARBA" id="ARBA00022603"/>
    </source>
</evidence>
<keyword evidence="6" id="KW-1185">Reference proteome</keyword>
<dbReference type="RefSeq" id="WP_034352915.1">
    <property type="nucleotide sequence ID" value="NZ_JHAC01000005.1"/>
</dbReference>
<dbReference type="PANTHER" id="PTHR43464">
    <property type="entry name" value="METHYLTRANSFERASE"/>
    <property type="match status" value="1"/>
</dbReference>
<accession>A0A016QUA0</accession>
<dbReference type="Proteomes" id="UP000020492">
    <property type="component" value="Unassembled WGS sequence"/>
</dbReference>
<dbReference type="CDD" id="cd02440">
    <property type="entry name" value="AdoMet_MTases"/>
    <property type="match status" value="1"/>
</dbReference>
<name>A0A016QUA0_9DEIO</name>